<gene>
    <name evidence="2" type="ORF">IAA21_06760</name>
</gene>
<dbReference type="AlphaFoldDB" id="A0A9D2DSU2"/>
<dbReference type="InterPro" id="IPR013830">
    <property type="entry name" value="SGNH_hydro"/>
</dbReference>
<reference evidence="2" key="1">
    <citation type="journal article" date="2021" name="PeerJ">
        <title>Extensive microbial diversity within the chicken gut microbiome revealed by metagenomics and culture.</title>
        <authorList>
            <person name="Gilroy R."/>
            <person name="Ravi A."/>
            <person name="Getino M."/>
            <person name="Pursley I."/>
            <person name="Horton D.L."/>
            <person name="Alikhan N.F."/>
            <person name="Baker D."/>
            <person name="Gharbi K."/>
            <person name="Hall N."/>
            <person name="Watson M."/>
            <person name="Adriaenssens E.M."/>
            <person name="Foster-Nyarko E."/>
            <person name="Jarju S."/>
            <person name="Secka A."/>
            <person name="Antonio M."/>
            <person name="Oren A."/>
            <person name="Chaudhuri R.R."/>
            <person name="La Ragione R."/>
            <person name="Hildebrand F."/>
            <person name="Pallen M.J."/>
        </authorList>
    </citation>
    <scope>NUCLEOTIDE SEQUENCE</scope>
    <source>
        <strain evidence="2">14324</strain>
    </source>
</reference>
<evidence type="ECO:0000313" key="3">
    <source>
        <dbReference type="Proteomes" id="UP000824041"/>
    </source>
</evidence>
<dbReference type="SUPFAM" id="SSF52266">
    <property type="entry name" value="SGNH hydrolase"/>
    <property type="match status" value="1"/>
</dbReference>
<evidence type="ECO:0000313" key="2">
    <source>
        <dbReference type="EMBL" id="HIZ22481.1"/>
    </source>
</evidence>
<protein>
    <submittedName>
        <fullName evidence="2">SGNH/GDSL hydrolase family protein</fullName>
    </submittedName>
</protein>
<dbReference type="Gene3D" id="3.40.50.1110">
    <property type="entry name" value="SGNH hydrolase"/>
    <property type="match status" value="1"/>
</dbReference>
<reference evidence="2" key="2">
    <citation type="submission" date="2021-04" db="EMBL/GenBank/DDBJ databases">
        <authorList>
            <person name="Gilroy R."/>
        </authorList>
    </citation>
    <scope>NUCLEOTIDE SEQUENCE</scope>
    <source>
        <strain evidence="2">14324</strain>
    </source>
</reference>
<accession>A0A9D2DSU2</accession>
<dbReference type="InterPro" id="IPR051532">
    <property type="entry name" value="Ester_Hydrolysis_Enzymes"/>
</dbReference>
<dbReference type="EMBL" id="DXBU01000091">
    <property type="protein sequence ID" value="HIZ22481.1"/>
    <property type="molecule type" value="Genomic_DNA"/>
</dbReference>
<name>A0A9D2DSU2_9FIRM</name>
<dbReference type="GO" id="GO:0004622">
    <property type="term" value="F:phosphatidylcholine lysophospholipase activity"/>
    <property type="evidence" value="ECO:0007669"/>
    <property type="project" value="TreeGrafter"/>
</dbReference>
<dbReference type="Pfam" id="PF13472">
    <property type="entry name" value="Lipase_GDSL_2"/>
    <property type="match status" value="1"/>
</dbReference>
<feature type="domain" description="SGNH hydrolase-type esterase" evidence="1">
    <location>
        <begin position="5"/>
        <end position="190"/>
    </location>
</feature>
<proteinExistence type="predicted"/>
<keyword evidence="2" id="KW-0378">Hydrolase</keyword>
<dbReference type="PANTHER" id="PTHR30383:SF5">
    <property type="entry name" value="SGNH HYDROLASE-TYPE ESTERASE DOMAIN-CONTAINING PROTEIN"/>
    <property type="match status" value="1"/>
</dbReference>
<dbReference type="InterPro" id="IPR036514">
    <property type="entry name" value="SGNH_hydro_sf"/>
</dbReference>
<evidence type="ECO:0000259" key="1">
    <source>
        <dbReference type="Pfam" id="PF13472"/>
    </source>
</evidence>
<sequence length="207" mass="23215">MRLLCLGDSITDCGRLLDFPPLGNGYVKQLASLLKDGRANWEVCNKGTDGLTLSRLLQNYAKDALSLNPDVLTILIGINDIGLMMNTDRSKEQQEEMLALFMNRYDRLLSILTPGIGRILLLEPFLFPYPAEYLGWLPLAGRMSEGIRTLAEKYRLVFLPLQEPLNKAVQTYGSEKITTDGIHLTEKGHSVIAGRLYAFLTRYPPVL</sequence>
<dbReference type="PANTHER" id="PTHR30383">
    <property type="entry name" value="THIOESTERASE 1/PROTEASE 1/LYSOPHOSPHOLIPASE L1"/>
    <property type="match status" value="1"/>
</dbReference>
<comment type="caution">
    <text evidence="2">The sequence shown here is derived from an EMBL/GenBank/DDBJ whole genome shotgun (WGS) entry which is preliminary data.</text>
</comment>
<organism evidence="2 3">
    <name type="scientific">Candidatus Blautia faecigallinarum</name>
    <dbReference type="NCBI Taxonomy" id="2838488"/>
    <lineage>
        <taxon>Bacteria</taxon>
        <taxon>Bacillati</taxon>
        <taxon>Bacillota</taxon>
        <taxon>Clostridia</taxon>
        <taxon>Lachnospirales</taxon>
        <taxon>Lachnospiraceae</taxon>
        <taxon>Blautia</taxon>
    </lineage>
</organism>
<dbReference type="Proteomes" id="UP000824041">
    <property type="component" value="Unassembled WGS sequence"/>
</dbReference>